<dbReference type="RefSeq" id="WP_089182018.1">
    <property type="nucleotide sequence ID" value="NZ_CP043427.1"/>
</dbReference>
<keyword evidence="4" id="KW-1185">Reference proteome</keyword>
<dbReference type="PROSITE" id="PS51257">
    <property type="entry name" value="PROKAR_LIPOPROTEIN"/>
    <property type="match status" value="1"/>
</dbReference>
<dbReference type="InterPro" id="IPR012640">
    <property type="entry name" value="Membr_lipoprot_lipid_attach_CS"/>
</dbReference>
<dbReference type="AlphaFoldDB" id="A0A381DLB2"/>
<dbReference type="Proteomes" id="UP000254920">
    <property type="component" value="Unassembled WGS sequence"/>
</dbReference>
<proteinExistence type="predicted"/>
<evidence type="ECO:0000256" key="1">
    <source>
        <dbReference type="ARBA" id="ARBA00017922"/>
    </source>
</evidence>
<dbReference type="OrthoDB" id="5354711at2"/>
<name>A0A381DLB2_9BACT</name>
<keyword evidence="2" id="KW-0732">Signal</keyword>
<reference evidence="3 4" key="1">
    <citation type="submission" date="2018-06" db="EMBL/GenBank/DDBJ databases">
        <authorList>
            <consortium name="Pathogen Informatics"/>
            <person name="Doyle S."/>
        </authorList>
    </citation>
    <scope>NUCLEOTIDE SEQUENCE [LARGE SCALE GENOMIC DNA]</scope>
    <source>
        <strain evidence="3 4">NCTC12475</strain>
    </source>
</reference>
<dbReference type="GeneID" id="93090131"/>
<dbReference type="EMBL" id="UFVD01000001">
    <property type="protein sequence ID" value="SUX11271.1"/>
    <property type="molecule type" value="Genomic_DNA"/>
</dbReference>
<evidence type="ECO:0000313" key="4">
    <source>
        <dbReference type="Proteomes" id="UP000254920"/>
    </source>
</evidence>
<evidence type="ECO:0000256" key="2">
    <source>
        <dbReference type="ARBA" id="ARBA00022729"/>
    </source>
</evidence>
<dbReference type="Pfam" id="PF08139">
    <property type="entry name" value="LPAM_1"/>
    <property type="match status" value="1"/>
</dbReference>
<protein>
    <recommendedName>
        <fullName evidence="1">Type IV secretion system putative lipoprotein virB7</fullName>
    </recommendedName>
</protein>
<sequence length="161" mass="18764">MKKIIFTIIIAIFLSACSNKNITHDPIKNELLAYTQKTEIINKNERILALGTYLNPVYPNLVSKNLEEHFIVAIYPKEIDINENSFTVNSSIQDVMIRELKEGDELLKKVAFSVPWGKYYEIISPRKNTDILRLNFEIYPSARIELAFQKVSVSMYWHPKR</sequence>
<evidence type="ECO:0000313" key="3">
    <source>
        <dbReference type="EMBL" id="SUX11271.1"/>
    </source>
</evidence>
<organism evidence="3 4">
    <name type="scientific">Campylobacter sputorum subsp. sputorum</name>
    <dbReference type="NCBI Taxonomy" id="32024"/>
    <lineage>
        <taxon>Bacteria</taxon>
        <taxon>Pseudomonadati</taxon>
        <taxon>Campylobacterota</taxon>
        <taxon>Epsilonproteobacteria</taxon>
        <taxon>Campylobacterales</taxon>
        <taxon>Campylobacteraceae</taxon>
        <taxon>Campylobacter</taxon>
    </lineage>
</organism>
<gene>
    <name evidence="3" type="ORF">NCTC12475_01487</name>
</gene>
<keyword evidence="3" id="KW-0449">Lipoprotein</keyword>
<accession>A0A381DLB2</accession>